<dbReference type="GeneID" id="20665748"/>
<reference evidence="2 3" key="1">
    <citation type="journal article" date="2012" name="New Phytol.">
        <title>Insight into trade-off between wood decay and parasitism from the genome of a fungal forest pathogen.</title>
        <authorList>
            <person name="Olson A."/>
            <person name="Aerts A."/>
            <person name="Asiegbu F."/>
            <person name="Belbahri L."/>
            <person name="Bouzid O."/>
            <person name="Broberg A."/>
            <person name="Canback B."/>
            <person name="Coutinho P.M."/>
            <person name="Cullen D."/>
            <person name="Dalman K."/>
            <person name="Deflorio G."/>
            <person name="van Diepen L.T."/>
            <person name="Dunand C."/>
            <person name="Duplessis S."/>
            <person name="Durling M."/>
            <person name="Gonthier P."/>
            <person name="Grimwood J."/>
            <person name="Fossdal C.G."/>
            <person name="Hansson D."/>
            <person name="Henrissat B."/>
            <person name="Hietala A."/>
            <person name="Himmelstrand K."/>
            <person name="Hoffmeister D."/>
            <person name="Hogberg N."/>
            <person name="James T.Y."/>
            <person name="Karlsson M."/>
            <person name="Kohler A."/>
            <person name="Kues U."/>
            <person name="Lee Y.H."/>
            <person name="Lin Y.C."/>
            <person name="Lind M."/>
            <person name="Lindquist E."/>
            <person name="Lombard V."/>
            <person name="Lucas S."/>
            <person name="Lunden K."/>
            <person name="Morin E."/>
            <person name="Murat C."/>
            <person name="Park J."/>
            <person name="Raffaello T."/>
            <person name="Rouze P."/>
            <person name="Salamov A."/>
            <person name="Schmutz J."/>
            <person name="Solheim H."/>
            <person name="Stahlberg J."/>
            <person name="Velez H."/>
            <person name="de Vries R.P."/>
            <person name="Wiebenga A."/>
            <person name="Woodward S."/>
            <person name="Yakovlev I."/>
            <person name="Garbelotto M."/>
            <person name="Martin F."/>
            <person name="Grigoriev I.V."/>
            <person name="Stenlid J."/>
        </authorList>
    </citation>
    <scope>NUCLEOTIDE SEQUENCE [LARGE SCALE GENOMIC DNA]</scope>
    <source>
        <strain evidence="2 3">TC 32-1</strain>
    </source>
</reference>
<evidence type="ECO:0000313" key="3">
    <source>
        <dbReference type="Proteomes" id="UP000030671"/>
    </source>
</evidence>
<dbReference type="HOGENOM" id="CLU_1578718_0_0_1"/>
<sequence>MPARPLARPPERRFRPRAHTPSLTHSARTPPPSPGTQIRVRASPRFLESTPTAHPVPNRLGHIPSFSIPRLASLVRPRRLSTVTVPTSSPNLQPPASAALALRARAQSIANITARREEAEEPLTAESELGRSVTESTPPLTPPSFCIIADTAYTLDPASSYPHFTSSSC</sequence>
<dbReference type="InParanoid" id="W4KI39"/>
<evidence type="ECO:0000256" key="1">
    <source>
        <dbReference type="SAM" id="MobiDB-lite"/>
    </source>
</evidence>
<dbReference type="EMBL" id="KI925455">
    <property type="protein sequence ID" value="ETW84985.1"/>
    <property type="molecule type" value="Genomic_DNA"/>
</dbReference>
<dbReference type="Proteomes" id="UP000030671">
    <property type="component" value="Unassembled WGS sequence"/>
</dbReference>
<keyword evidence="3" id="KW-1185">Reference proteome</keyword>
<dbReference type="RefSeq" id="XP_009541882.1">
    <property type="nucleotide sequence ID" value="XM_009543587.1"/>
</dbReference>
<feature type="region of interest" description="Disordered" evidence="1">
    <location>
        <begin position="115"/>
        <end position="140"/>
    </location>
</feature>
<accession>W4KI39</accession>
<protein>
    <submittedName>
        <fullName evidence="2">Uncharacterized protein</fullName>
    </submittedName>
</protein>
<proteinExistence type="predicted"/>
<gene>
    <name evidence="2" type="ORF">HETIRDRAFT_101221</name>
</gene>
<name>W4KI39_HETIT</name>
<evidence type="ECO:0000313" key="2">
    <source>
        <dbReference type="EMBL" id="ETW84985.1"/>
    </source>
</evidence>
<dbReference type="AlphaFoldDB" id="W4KI39"/>
<feature type="region of interest" description="Disordered" evidence="1">
    <location>
        <begin position="1"/>
        <end position="43"/>
    </location>
</feature>
<dbReference type="KEGG" id="hir:HETIRDRAFT_101221"/>
<organism evidence="2 3">
    <name type="scientific">Heterobasidion irregulare (strain TC 32-1)</name>
    <dbReference type="NCBI Taxonomy" id="747525"/>
    <lineage>
        <taxon>Eukaryota</taxon>
        <taxon>Fungi</taxon>
        <taxon>Dikarya</taxon>
        <taxon>Basidiomycota</taxon>
        <taxon>Agaricomycotina</taxon>
        <taxon>Agaricomycetes</taxon>
        <taxon>Russulales</taxon>
        <taxon>Bondarzewiaceae</taxon>
        <taxon>Heterobasidion</taxon>
        <taxon>Heterobasidion annosum species complex</taxon>
    </lineage>
</organism>